<gene>
    <name evidence="5" type="ORF">BDY17DRAFT_256748</name>
</gene>
<dbReference type="InterPro" id="IPR006935">
    <property type="entry name" value="Helicase/UvrB_N"/>
</dbReference>
<dbReference type="PANTHER" id="PTHR47396">
    <property type="entry name" value="TYPE I RESTRICTION ENZYME ECOKI R PROTEIN"/>
    <property type="match status" value="1"/>
</dbReference>
<dbReference type="EMBL" id="MU001641">
    <property type="protein sequence ID" value="KAF2479564.1"/>
    <property type="molecule type" value="Genomic_DNA"/>
</dbReference>
<dbReference type="SMART" id="SM00490">
    <property type="entry name" value="HELICc"/>
    <property type="match status" value="1"/>
</dbReference>
<evidence type="ECO:0000256" key="2">
    <source>
        <dbReference type="SAM" id="MobiDB-lite"/>
    </source>
</evidence>
<dbReference type="SUPFAM" id="SSF52540">
    <property type="entry name" value="P-loop containing nucleoside triphosphate hydrolases"/>
    <property type="match status" value="1"/>
</dbReference>
<dbReference type="CDD" id="cd18799">
    <property type="entry name" value="SF2_C_EcoAI-like"/>
    <property type="match status" value="1"/>
</dbReference>
<dbReference type="Proteomes" id="UP000799767">
    <property type="component" value="Unassembled WGS sequence"/>
</dbReference>
<sequence length="669" mass="75124">MRSIASHIRFGLHEFCLIRSGSLRPYLTRQDRFLRHNRTYQTRISPVIRNAPATNDVKLRPYQEESIQAVLKYLANGEKRLGLSLATGSGKTVIFSHLIDRVAPPNERARQTLILAHRRELVEQAARHCSNLYPDKTIEIEMGKSHASGLADITCASIQSIVSFGRLDNYDASRFKLLLVDEAHHIVAPTYLEVLEHFKLVDREKDQQGETALVGVSATFSRSDGLRLGAAIDHIVYHKDYVDMIDDKWLSDVKFTTVQSGADLSRVKTSHGDFQVGSLSKAVNKAETNTITVRSWLAEAQHRRSTLVFCVDIAHVTSLTAAFRAHGIDAYFITGDTAADVRARRLASFKNGEFPVLLNCGIFTEGTDIPNIDCVLLARPTQSRNLLIQMIGRGLRKIAGKEDCHVIDMVASLERGIVTTPTLFGLDPHEVVKDVDAEKLKRLKERKTADRGLETRVATSSGDAASNDNRHITFTHYDDVNSLIENTSGERHIRGISNMAWVQVDDRRYILSDRSGSFLTITSEEKNFVVTVTAKLSKLSESSTAPYRKARGIATASTFEDAVHAADTYAKEKFAVQFLFVHSPWRRFPATPEQIAFLNRFREEGNKLQPGGVTKGRASDWITKLRFGARGRVKKMKNEKAKAERVREKDERWREMQKRAEVKVGPVES</sequence>
<keyword evidence="6" id="KW-1185">Reference proteome</keyword>
<dbReference type="GO" id="GO:0016787">
    <property type="term" value="F:hydrolase activity"/>
    <property type="evidence" value="ECO:0007669"/>
    <property type="project" value="InterPro"/>
</dbReference>
<evidence type="ECO:0000256" key="1">
    <source>
        <dbReference type="ARBA" id="ARBA00022806"/>
    </source>
</evidence>
<keyword evidence="1 5" id="KW-0547">Nucleotide-binding</keyword>
<dbReference type="GO" id="GO:0036121">
    <property type="term" value="F:double-stranded DNA helicase activity"/>
    <property type="evidence" value="ECO:0007669"/>
    <property type="project" value="TreeGrafter"/>
</dbReference>
<evidence type="ECO:0000259" key="4">
    <source>
        <dbReference type="PROSITE" id="PS51194"/>
    </source>
</evidence>
<feature type="region of interest" description="Disordered" evidence="2">
    <location>
        <begin position="633"/>
        <end position="669"/>
    </location>
</feature>
<keyword evidence="1 5" id="KW-0347">Helicase</keyword>
<accession>A0A6A6PIM3</accession>
<dbReference type="CDD" id="cd18032">
    <property type="entry name" value="DEXHc_RE_I_III_res"/>
    <property type="match status" value="1"/>
</dbReference>
<dbReference type="GO" id="GO:0005524">
    <property type="term" value="F:ATP binding"/>
    <property type="evidence" value="ECO:0007669"/>
    <property type="project" value="InterPro"/>
</dbReference>
<dbReference type="SMART" id="SM00487">
    <property type="entry name" value="DEXDc"/>
    <property type="match status" value="1"/>
</dbReference>
<dbReference type="GO" id="GO:0070125">
    <property type="term" value="P:mitochondrial translational elongation"/>
    <property type="evidence" value="ECO:0007669"/>
    <property type="project" value="TreeGrafter"/>
</dbReference>
<dbReference type="GO" id="GO:0061749">
    <property type="term" value="F:forked DNA-dependent helicase activity"/>
    <property type="evidence" value="ECO:0007669"/>
    <property type="project" value="TreeGrafter"/>
</dbReference>
<dbReference type="PANTHER" id="PTHR47396:SF1">
    <property type="entry name" value="ATP-DEPENDENT HELICASE IRC3-RELATED"/>
    <property type="match status" value="1"/>
</dbReference>
<protein>
    <submittedName>
        <fullName evidence="5">DEAD/DEAH box helicase-like protein</fullName>
    </submittedName>
</protein>
<dbReference type="PROSITE" id="PS51194">
    <property type="entry name" value="HELICASE_CTER"/>
    <property type="match status" value="1"/>
</dbReference>
<keyword evidence="1 5" id="KW-0378">Hydrolase</keyword>
<name>A0A6A6PIM3_9PEZI</name>
<dbReference type="Gene3D" id="3.40.50.300">
    <property type="entry name" value="P-loop containing nucleotide triphosphate hydrolases"/>
    <property type="match status" value="2"/>
</dbReference>
<dbReference type="Pfam" id="PF04851">
    <property type="entry name" value="ResIII"/>
    <property type="match status" value="1"/>
</dbReference>
<dbReference type="InterPro" id="IPR027417">
    <property type="entry name" value="P-loop_NTPase"/>
</dbReference>
<dbReference type="GeneID" id="54472626"/>
<keyword evidence="1 5" id="KW-0067">ATP-binding</keyword>
<dbReference type="InterPro" id="IPR050742">
    <property type="entry name" value="Helicase_Restrict-Modif_Enz"/>
</dbReference>
<feature type="domain" description="Helicase ATP-binding" evidence="3">
    <location>
        <begin position="72"/>
        <end position="238"/>
    </location>
</feature>
<dbReference type="GO" id="GO:0032042">
    <property type="term" value="P:mitochondrial DNA metabolic process"/>
    <property type="evidence" value="ECO:0007669"/>
    <property type="project" value="TreeGrafter"/>
</dbReference>
<evidence type="ECO:0000313" key="6">
    <source>
        <dbReference type="Proteomes" id="UP000799767"/>
    </source>
</evidence>
<evidence type="ECO:0000313" key="5">
    <source>
        <dbReference type="EMBL" id="KAF2479564.1"/>
    </source>
</evidence>
<dbReference type="GO" id="GO:0000403">
    <property type="term" value="F:Y-form DNA binding"/>
    <property type="evidence" value="ECO:0007669"/>
    <property type="project" value="TreeGrafter"/>
</dbReference>
<dbReference type="AlphaFoldDB" id="A0A6A6PIM3"/>
<proteinExistence type="predicted"/>
<reference evidence="5" key="1">
    <citation type="journal article" date="2020" name="Stud. Mycol.">
        <title>101 Dothideomycetes genomes: a test case for predicting lifestyles and emergence of pathogens.</title>
        <authorList>
            <person name="Haridas S."/>
            <person name="Albert R."/>
            <person name="Binder M."/>
            <person name="Bloem J."/>
            <person name="Labutti K."/>
            <person name="Salamov A."/>
            <person name="Andreopoulos B."/>
            <person name="Baker S."/>
            <person name="Barry K."/>
            <person name="Bills G."/>
            <person name="Bluhm B."/>
            <person name="Cannon C."/>
            <person name="Castanera R."/>
            <person name="Culley D."/>
            <person name="Daum C."/>
            <person name="Ezra D."/>
            <person name="Gonzalez J."/>
            <person name="Henrissat B."/>
            <person name="Kuo A."/>
            <person name="Liang C."/>
            <person name="Lipzen A."/>
            <person name="Lutzoni F."/>
            <person name="Magnuson J."/>
            <person name="Mondo S."/>
            <person name="Nolan M."/>
            <person name="Ohm R."/>
            <person name="Pangilinan J."/>
            <person name="Park H.-J."/>
            <person name="Ramirez L."/>
            <person name="Alfaro M."/>
            <person name="Sun H."/>
            <person name="Tritt A."/>
            <person name="Yoshinaga Y."/>
            <person name="Zwiers L.-H."/>
            <person name="Turgeon B."/>
            <person name="Goodwin S."/>
            <person name="Spatafora J."/>
            <person name="Crous P."/>
            <person name="Grigoriev I."/>
        </authorList>
    </citation>
    <scope>NUCLEOTIDE SEQUENCE</scope>
    <source>
        <strain evidence="5">CBS 113389</strain>
    </source>
</reference>
<dbReference type="OrthoDB" id="16911at2759"/>
<dbReference type="InterPro" id="IPR001650">
    <property type="entry name" value="Helicase_C-like"/>
</dbReference>
<dbReference type="RefSeq" id="XP_033586134.1">
    <property type="nucleotide sequence ID" value="XM_033731624.1"/>
</dbReference>
<dbReference type="GO" id="GO:0005759">
    <property type="term" value="C:mitochondrial matrix"/>
    <property type="evidence" value="ECO:0007669"/>
    <property type="project" value="TreeGrafter"/>
</dbReference>
<dbReference type="PROSITE" id="PS51192">
    <property type="entry name" value="HELICASE_ATP_BIND_1"/>
    <property type="match status" value="1"/>
</dbReference>
<dbReference type="InterPro" id="IPR014001">
    <property type="entry name" value="Helicase_ATP-bd"/>
</dbReference>
<feature type="compositionally biased region" description="Basic and acidic residues" evidence="2">
    <location>
        <begin position="636"/>
        <end position="662"/>
    </location>
</feature>
<evidence type="ECO:0000259" key="3">
    <source>
        <dbReference type="PROSITE" id="PS51192"/>
    </source>
</evidence>
<dbReference type="Pfam" id="PF00271">
    <property type="entry name" value="Helicase_C"/>
    <property type="match status" value="1"/>
</dbReference>
<organism evidence="5 6">
    <name type="scientific">Neohortaea acidophila</name>
    <dbReference type="NCBI Taxonomy" id="245834"/>
    <lineage>
        <taxon>Eukaryota</taxon>
        <taxon>Fungi</taxon>
        <taxon>Dikarya</taxon>
        <taxon>Ascomycota</taxon>
        <taxon>Pezizomycotina</taxon>
        <taxon>Dothideomycetes</taxon>
        <taxon>Dothideomycetidae</taxon>
        <taxon>Mycosphaerellales</taxon>
        <taxon>Teratosphaeriaceae</taxon>
        <taxon>Neohortaea</taxon>
    </lineage>
</organism>
<feature type="domain" description="Helicase C-terminal" evidence="4">
    <location>
        <begin position="292"/>
        <end position="439"/>
    </location>
</feature>